<dbReference type="GO" id="GO:0005886">
    <property type="term" value="C:plasma membrane"/>
    <property type="evidence" value="ECO:0007669"/>
    <property type="project" value="UniProtKB-SubCell"/>
</dbReference>
<sequence length="114" mass="11624">MESLPLLILVALAFVVLFVLPSRQRKKIQANAQAMQDSLTIGTPVMLTSGIHGTVAALGDTTVDLQIAPGVVMTVARPAIMEIRTPAGDAAAPGSASGATGFVDGDGDPTDPTR</sequence>
<keyword evidence="13" id="KW-1185">Reference proteome</keyword>
<evidence type="ECO:0000313" key="12">
    <source>
        <dbReference type="EMBL" id="PZA22194.1"/>
    </source>
</evidence>
<comment type="caution">
    <text evidence="12">The sequence shown here is derived from an EMBL/GenBank/DDBJ whole genome shotgun (WGS) entry which is preliminary data.</text>
</comment>
<dbReference type="RefSeq" id="WP_110551492.1">
    <property type="nucleotide sequence ID" value="NZ_JACIBU010000001.1"/>
</dbReference>
<keyword evidence="7" id="KW-1133">Transmembrane helix</keyword>
<protein>
    <submittedName>
        <fullName evidence="12">Preprotein translocase subunit YajC</fullName>
    </submittedName>
</protein>
<keyword evidence="8" id="KW-0811">Translocation</keyword>
<evidence type="ECO:0000256" key="1">
    <source>
        <dbReference type="ARBA" id="ARBA00004162"/>
    </source>
</evidence>
<evidence type="ECO:0000256" key="10">
    <source>
        <dbReference type="SAM" id="MobiDB-lite"/>
    </source>
</evidence>
<dbReference type="NCBIfam" id="TIGR00739">
    <property type="entry name" value="yajC"/>
    <property type="match status" value="1"/>
</dbReference>
<keyword evidence="4" id="KW-1003">Cell membrane</keyword>
<dbReference type="InterPro" id="IPR003849">
    <property type="entry name" value="Preprotein_translocase_YajC"/>
</dbReference>
<name>A0A323VBI2_9ACTN</name>
<evidence type="ECO:0000256" key="2">
    <source>
        <dbReference type="ARBA" id="ARBA00006742"/>
    </source>
</evidence>
<dbReference type="EMBL" id="JACIBU010000001">
    <property type="protein sequence ID" value="MBB3675519.1"/>
    <property type="molecule type" value="Genomic_DNA"/>
</dbReference>
<comment type="subcellular location">
    <subcellularLocation>
        <location evidence="1">Cell membrane</location>
        <topology evidence="1">Single-pass membrane protein</topology>
    </subcellularLocation>
</comment>
<dbReference type="GO" id="GO:0015031">
    <property type="term" value="P:protein transport"/>
    <property type="evidence" value="ECO:0007669"/>
    <property type="project" value="UniProtKB-KW"/>
</dbReference>
<dbReference type="SMART" id="SM01323">
    <property type="entry name" value="YajC"/>
    <property type="match status" value="1"/>
</dbReference>
<dbReference type="Proteomes" id="UP000580718">
    <property type="component" value="Unassembled WGS sequence"/>
</dbReference>
<accession>A0A323VBI2</accession>
<feature type="compositionally biased region" description="Low complexity" evidence="10">
    <location>
        <begin position="87"/>
        <end position="101"/>
    </location>
</feature>
<proteinExistence type="inferred from homology"/>
<evidence type="ECO:0000256" key="8">
    <source>
        <dbReference type="ARBA" id="ARBA00023010"/>
    </source>
</evidence>
<dbReference type="OrthoDB" id="2200301at2"/>
<dbReference type="EMBL" id="QKNV01000044">
    <property type="protein sequence ID" value="PZA22194.1"/>
    <property type="molecule type" value="Genomic_DNA"/>
</dbReference>
<evidence type="ECO:0000313" key="13">
    <source>
        <dbReference type="Proteomes" id="UP000247602"/>
    </source>
</evidence>
<evidence type="ECO:0000256" key="3">
    <source>
        <dbReference type="ARBA" id="ARBA00022448"/>
    </source>
</evidence>
<feature type="compositionally biased region" description="Acidic residues" evidence="10">
    <location>
        <begin position="105"/>
        <end position="114"/>
    </location>
</feature>
<evidence type="ECO:0000313" key="11">
    <source>
        <dbReference type="EMBL" id="MBB3675519.1"/>
    </source>
</evidence>
<evidence type="ECO:0000313" key="14">
    <source>
        <dbReference type="Proteomes" id="UP000580718"/>
    </source>
</evidence>
<reference evidence="12 13" key="1">
    <citation type="submission" date="2018-06" db="EMBL/GenBank/DDBJ databases">
        <title>Draft genome sequence of Modestobacter versicolor CP153-2.</title>
        <authorList>
            <person name="Gundlapally S.R."/>
        </authorList>
    </citation>
    <scope>NUCLEOTIDE SEQUENCE [LARGE SCALE GENOMIC DNA]</scope>
    <source>
        <strain evidence="12 13">CP153-2</strain>
    </source>
</reference>
<feature type="region of interest" description="Disordered" evidence="10">
    <location>
        <begin position="87"/>
        <end position="114"/>
    </location>
</feature>
<organism evidence="12 13">
    <name type="scientific">Modestobacter versicolor</name>
    <dbReference type="NCBI Taxonomy" id="429133"/>
    <lineage>
        <taxon>Bacteria</taxon>
        <taxon>Bacillati</taxon>
        <taxon>Actinomycetota</taxon>
        <taxon>Actinomycetes</taxon>
        <taxon>Geodermatophilales</taxon>
        <taxon>Geodermatophilaceae</taxon>
        <taxon>Modestobacter</taxon>
    </lineage>
</organism>
<dbReference type="Pfam" id="PF02699">
    <property type="entry name" value="YajC"/>
    <property type="match status" value="1"/>
</dbReference>
<comment type="similarity">
    <text evidence="2">Belongs to the YajC family.</text>
</comment>
<evidence type="ECO:0000256" key="4">
    <source>
        <dbReference type="ARBA" id="ARBA00022475"/>
    </source>
</evidence>
<dbReference type="Proteomes" id="UP000247602">
    <property type="component" value="Unassembled WGS sequence"/>
</dbReference>
<keyword evidence="5" id="KW-0812">Transmembrane</keyword>
<dbReference type="PANTHER" id="PTHR33909">
    <property type="entry name" value="SEC TRANSLOCON ACCESSORY COMPLEX SUBUNIT YAJC"/>
    <property type="match status" value="1"/>
</dbReference>
<evidence type="ECO:0000256" key="6">
    <source>
        <dbReference type="ARBA" id="ARBA00022927"/>
    </source>
</evidence>
<keyword evidence="9" id="KW-0472">Membrane</keyword>
<dbReference type="AlphaFoldDB" id="A0A323VBI2"/>
<keyword evidence="3" id="KW-0813">Transport</keyword>
<evidence type="ECO:0000256" key="9">
    <source>
        <dbReference type="ARBA" id="ARBA00023136"/>
    </source>
</evidence>
<evidence type="ECO:0000256" key="5">
    <source>
        <dbReference type="ARBA" id="ARBA00022692"/>
    </source>
</evidence>
<dbReference type="PANTHER" id="PTHR33909:SF1">
    <property type="entry name" value="SEC TRANSLOCON ACCESSORY COMPLEX SUBUNIT YAJC"/>
    <property type="match status" value="1"/>
</dbReference>
<gene>
    <name evidence="12" type="primary">yajC</name>
    <name evidence="12" type="ORF">DMO24_06400</name>
    <name evidence="11" type="ORF">FHX36_001254</name>
</gene>
<keyword evidence="6" id="KW-0653">Protein transport</keyword>
<evidence type="ECO:0000256" key="7">
    <source>
        <dbReference type="ARBA" id="ARBA00022989"/>
    </source>
</evidence>
<reference evidence="11 14" key="2">
    <citation type="submission" date="2020-08" db="EMBL/GenBank/DDBJ databases">
        <title>Sequencing the genomes of 1000 actinobacteria strains.</title>
        <authorList>
            <person name="Klenk H.-P."/>
        </authorList>
    </citation>
    <scope>NUCLEOTIDE SEQUENCE [LARGE SCALE GENOMIC DNA]</scope>
    <source>
        <strain evidence="11 14">DSM 16678</strain>
    </source>
</reference>